<accession>A0A381N761</accession>
<dbReference type="Pfam" id="PF02620">
    <property type="entry name" value="YceD"/>
    <property type="match status" value="1"/>
</dbReference>
<reference evidence="1" key="1">
    <citation type="submission" date="2018-05" db="EMBL/GenBank/DDBJ databases">
        <authorList>
            <person name="Lanie J.A."/>
            <person name="Ng W.-L."/>
            <person name="Kazmierczak K.M."/>
            <person name="Andrzejewski T.M."/>
            <person name="Davidsen T.M."/>
            <person name="Wayne K.J."/>
            <person name="Tettelin H."/>
            <person name="Glass J.I."/>
            <person name="Rusch D."/>
            <person name="Podicherti R."/>
            <person name="Tsui H.-C.T."/>
            <person name="Winkler M.E."/>
        </authorList>
    </citation>
    <scope>NUCLEOTIDE SEQUENCE</scope>
</reference>
<protein>
    <recommendedName>
        <fullName evidence="2">DUF177 domain-containing protein</fullName>
    </recommendedName>
</protein>
<sequence length="165" mass="18726">MKLLRSELLAGFSDKLFEIPVSSLDLKGLEFRKEIIMCRLSSESIPGGFKLNGSLAFSFLKLCDRCLEKFEDVHNPAFKLWLTSNMDLIKDENIDVIPFPNTMSDIDLKNVFHDFIFLEDSLKYLCSNDCKGLCHHCGLNLNNSSCNCVTISTDTPFDVLESMVR</sequence>
<name>A0A381N761_9ZZZZ</name>
<dbReference type="InterPro" id="IPR003772">
    <property type="entry name" value="YceD"/>
</dbReference>
<evidence type="ECO:0008006" key="2">
    <source>
        <dbReference type="Google" id="ProtNLM"/>
    </source>
</evidence>
<organism evidence="1">
    <name type="scientific">marine metagenome</name>
    <dbReference type="NCBI Taxonomy" id="408172"/>
    <lineage>
        <taxon>unclassified sequences</taxon>
        <taxon>metagenomes</taxon>
        <taxon>ecological metagenomes</taxon>
    </lineage>
</organism>
<proteinExistence type="predicted"/>
<gene>
    <name evidence="1" type="ORF">METZ01_LOCUS2768</name>
</gene>
<evidence type="ECO:0000313" key="1">
    <source>
        <dbReference type="EMBL" id="SUZ49914.1"/>
    </source>
</evidence>
<dbReference type="EMBL" id="UINC01000143">
    <property type="protein sequence ID" value="SUZ49914.1"/>
    <property type="molecule type" value="Genomic_DNA"/>
</dbReference>
<dbReference type="AlphaFoldDB" id="A0A381N761"/>